<sequence length="41" mass="5125">MRWSKVFDFESLRFLRRVSKEESKVVKEWAVKEAWGFRNMM</sequence>
<organism evidence="1 2">
    <name type="scientific">Thermococcus sibiricus (strain DSM 12597 / MM 739)</name>
    <dbReference type="NCBI Taxonomy" id="604354"/>
    <lineage>
        <taxon>Archaea</taxon>
        <taxon>Methanobacteriati</taxon>
        <taxon>Methanobacteriota</taxon>
        <taxon>Thermococci</taxon>
        <taxon>Thermococcales</taxon>
        <taxon>Thermococcaceae</taxon>
        <taxon>Thermococcus</taxon>
    </lineage>
</organism>
<proteinExistence type="predicted"/>
<evidence type="ECO:0000313" key="2">
    <source>
        <dbReference type="Proteomes" id="UP000009079"/>
    </source>
</evidence>
<dbReference type="HOGENOM" id="CLU_220173_0_0_2"/>
<keyword evidence="2" id="KW-1185">Reference proteome</keyword>
<dbReference type="AlphaFoldDB" id="C6A3R6"/>
<dbReference type="KEGG" id="tsi:TSIB_1207"/>
<name>C6A3R6_THESM</name>
<dbReference type="Proteomes" id="UP000009079">
    <property type="component" value="Chromosome"/>
</dbReference>
<accession>C6A3R6</accession>
<reference evidence="1 2" key="1">
    <citation type="journal article" date="2009" name="Appl. Environ. Microbiol.">
        <title>Metabolic versatility and indigenous origin of the archaeon Thermococcus sibiricus, isolated from a siberian oil reservoir, as revealed by genome analysis.</title>
        <authorList>
            <person name="Mardanov A.V."/>
            <person name="Ravin N.V."/>
            <person name="Svetlitchnyi V.A."/>
            <person name="Beletsky A.V."/>
            <person name="Miroshnichenko M.L."/>
            <person name="Bonch-Osmolovskaya E.A."/>
            <person name="Skryabin K.G."/>
        </authorList>
    </citation>
    <scope>NUCLEOTIDE SEQUENCE [LARGE SCALE GENOMIC DNA]</scope>
    <source>
        <strain evidence="2">DSM 12597 / MM 739</strain>
    </source>
</reference>
<protein>
    <submittedName>
        <fullName evidence="1">Uncharacterized protein</fullName>
    </submittedName>
</protein>
<dbReference type="EMBL" id="CP001463">
    <property type="protein sequence ID" value="ACS90261.1"/>
    <property type="molecule type" value="Genomic_DNA"/>
</dbReference>
<evidence type="ECO:0000313" key="1">
    <source>
        <dbReference type="EMBL" id="ACS90261.1"/>
    </source>
</evidence>
<gene>
    <name evidence="1" type="ordered locus">TSIB_1207</name>
</gene>